<keyword evidence="5" id="KW-0175">Coiled coil</keyword>
<sequence>MPAATSLSFEAPELRSGDSEAAKTTDDPSTEGPDASTTPTQESPSTPLFHDPRDAETSGGKRIAPLDLWRVHLEQCPDCGHVHGQSRGVVGPNPSRPERHIYEYTQGVPEDLCCALCGEVFQNPSLVPCGHHFCSACVRTLLHRGSGRAACPLDGQAVTRFAVMPAEAQLLARVGELRVRCPICSEEIRKADLQLHLQDPVNMIEHADAYQAILRPFYMSCPLSNFTVGELNGTSALIRFYRKLGDATLRRFVLTTEDFIVLPDPKMGFQPHTEEDIQVLQKRGGYFNAWWVHPSFRREVWWKQHEAESASSSTSPSANGAGRPTDAASRAFREAVRKRDEATSLLRGLDCSSEPWHESSFVHTWSGVRKPKDPRYICCLRDLRAEDLPMLESFRGDVLQFLKASFGIEEGKVWIFAHYPSSARYSTLHFHIIFEGSEDSKYTKFARKLERPHQLSRQFPLPKIIELLRADPQHFESCTLSYFLGDKADLMDPISAFFGCSPHRYVKDFTFTWDPVLVSGSELQPLASCRGGEETAAHLPLSSVRRGAGASESSCRDERTAAQLVELRRTVEGLRTVLEELRAAAREAKDARLQAADAQRLALLQLASLSASDHAVRPWPEGGGSFLWVAAAGAALGAAALGIAALSVGLIAGATGRYLAIRRT</sequence>
<feature type="compositionally biased region" description="Low complexity" evidence="6">
    <location>
        <begin position="36"/>
        <end position="47"/>
    </location>
</feature>
<evidence type="ECO:0000256" key="4">
    <source>
        <dbReference type="PROSITE-ProRule" id="PRU00175"/>
    </source>
</evidence>
<feature type="domain" description="RING-type" evidence="8">
    <location>
        <begin position="114"/>
        <end position="154"/>
    </location>
</feature>
<dbReference type="InterPro" id="IPR036265">
    <property type="entry name" value="HIT-like_sf"/>
</dbReference>
<evidence type="ECO:0000256" key="2">
    <source>
        <dbReference type="ARBA" id="ARBA00022771"/>
    </source>
</evidence>
<keyword evidence="3" id="KW-0862">Zinc</keyword>
<keyword evidence="7" id="KW-0812">Transmembrane</keyword>
<dbReference type="GO" id="GO:0061630">
    <property type="term" value="F:ubiquitin protein ligase activity"/>
    <property type="evidence" value="ECO:0007669"/>
    <property type="project" value="TreeGrafter"/>
</dbReference>
<dbReference type="InterPro" id="IPR001841">
    <property type="entry name" value="Znf_RING"/>
</dbReference>
<dbReference type="Proteomes" id="UP000654075">
    <property type="component" value="Unassembled WGS sequence"/>
</dbReference>
<proteinExistence type="predicted"/>
<dbReference type="InterPro" id="IPR017907">
    <property type="entry name" value="Znf_RING_CS"/>
</dbReference>
<evidence type="ECO:0000313" key="10">
    <source>
        <dbReference type="Proteomes" id="UP000654075"/>
    </source>
</evidence>
<organism evidence="9 10">
    <name type="scientific">Polarella glacialis</name>
    <name type="common">Dinoflagellate</name>
    <dbReference type="NCBI Taxonomy" id="89957"/>
    <lineage>
        <taxon>Eukaryota</taxon>
        <taxon>Sar</taxon>
        <taxon>Alveolata</taxon>
        <taxon>Dinophyceae</taxon>
        <taxon>Suessiales</taxon>
        <taxon>Suessiaceae</taxon>
        <taxon>Polarella</taxon>
    </lineage>
</organism>
<dbReference type="SUPFAM" id="SSF57850">
    <property type="entry name" value="RING/U-box"/>
    <property type="match status" value="1"/>
</dbReference>
<gene>
    <name evidence="9" type="ORF">PGLA1383_LOCUS5831</name>
</gene>
<evidence type="ECO:0000256" key="5">
    <source>
        <dbReference type="SAM" id="Coils"/>
    </source>
</evidence>
<dbReference type="GO" id="GO:0000209">
    <property type="term" value="P:protein polyubiquitination"/>
    <property type="evidence" value="ECO:0007669"/>
    <property type="project" value="TreeGrafter"/>
</dbReference>
<accession>A0A813DNC0</accession>
<dbReference type="Pfam" id="PF00097">
    <property type="entry name" value="zf-C3HC4"/>
    <property type="match status" value="1"/>
</dbReference>
<comment type="caution">
    <text evidence="9">The sequence shown here is derived from an EMBL/GenBank/DDBJ whole genome shotgun (WGS) entry which is preliminary data.</text>
</comment>
<evidence type="ECO:0000259" key="8">
    <source>
        <dbReference type="PROSITE" id="PS50089"/>
    </source>
</evidence>
<feature type="coiled-coil region" evidence="5">
    <location>
        <begin position="564"/>
        <end position="601"/>
    </location>
</feature>
<dbReference type="SMART" id="SM00184">
    <property type="entry name" value="RING"/>
    <property type="match status" value="1"/>
</dbReference>
<dbReference type="GO" id="GO:0006511">
    <property type="term" value="P:ubiquitin-dependent protein catabolic process"/>
    <property type="evidence" value="ECO:0007669"/>
    <property type="project" value="TreeGrafter"/>
</dbReference>
<name>A0A813DNC0_POLGL</name>
<evidence type="ECO:0000256" key="7">
    <source>
        <dbReference type="SAM" id="Phobius"/>
    </source>
</evidence>
<protein>
    <recommendedName>
        <fullName evidence="8">RING-type domain-containing protein</fullName>
    </recommendedName>
</protein>
<dbReference type="PANTHER" id="PTHR46016:SF1">
    <property type="entry name" value="RING-TYPE DOMAIN-CONTAINING PROTEIN"/>
    <property type="match status" value="1"/>
</dbReference>
<reference evidence="9" key="1">
    <citation type="submission" date="2021-02" db="EMBL/GenBank/DDBJ databases">
        <authorList>
            <person name="Dougan E. K."/>
            <person name="Rhodes N."/>
            <person name="Thang M."/>
            <person name="Chan C."/>
        </authorList>
    </citation>
    <scope>NUCLEOTIDE SEQUENCE</scope>
</reference>
<dbReference type="Gene3D" id="3.30.428.10">
    <property type="entry name" value="HIT-like"/>
    <property type="match status" value="1"/>
</dbReference>
<keyword evidence="7" id="KW-0472">Membrane</keyword>
<evidence type="ECO:0000256" key="3">
    <source>
        <dbReference type="ARBA" id="ARBA00022833"/>
    </source>
</evidence>
<keyword evidence="7" id="KW-1133">Transmembrane helix</keyword>
<dbReference type="Pfam" id="PF11969">
    <property type="entry name" value="DcpS_C"/>
    <property type="match status" value="1"/>
</dbReference>
<dbReference type="PROSITE" id="PS00518">
    <property type="entry name" value="ZF_RING_1"/>
    <property type="match status" value="1"/>
</dbReference>
<dbReference type="OrthoDB" id="206574at2759"/>
<dbReference type="PANTHER" id="PTHR46016">
    <property type="entry name" value="ZINC FINGER, RING/FYVE/PHD-TYPE"/>
    <property type="match status" value="1"/>
</dbReference>
<keyword evidence="2 4" id="KW-0863">Zinc-finger</keyword>
<evidence type="ECO:0000256" key="6">
    <source>
        <dbReference type="SAM" id="MobiDB-lite"/>
    </source>
</evidence>
<feature type="transmembrane region" description="Helical" evidence="7">
    <location>
        <begin position="626"/>
        <end position="654"/>
    </location>
</feature>
<dbReference type="EMBL" id="CAJNNV010002313">
    <property type="protein sequence ID" value="CAE8586988.1"/>
    <property type="molecule type" value="Genomic_DNA"/>
</dbReference>
<dbReference type="AlphaFoldDB" id="A0A813DNC0"/>
<keyword evidence="1" id="KW-0479">Metal-binding</keyword>
<dbReference type="InterPro" id="IPR018957">
    <property type="entry name" value="Znf_C3HC4_RING-type"/>
</dbReference>
<dbReference type="Gene3D" id="3.30.40.10">
    <property type="entry name" value="Zinc/RING finger domain, C3HC4 (zinc finger)"/>
    <property type="match status" value="1"/>
</dbReference>
<feature type="region of interest" description="Disordered" evidence="6">
    <location>
        <begin position="1"/>
        <end position="60"/>
    </location>
</feature>
<evidence type="ECO:0000256" key="1">
    <source>
        <dbReference type="ARBA" id="ARBA00022723"/>
    </source>
</evidence>
<dbReference type="SUPFAM" id="SSF54197">
    <property type="entry name" value="HIT-like"/>
    <property type="match status" value="1"/>
</dbReference>
<dbReference type="InterPro" id="IPR013083">
    <property type="entry name" value="Znf_RING/FYVE/PHD"/>
</dbReference>
<evidence type="ECO:0000313" key="9">
    <source>
        <dbReference type="EMBL" id="CAE8586988.1"/>
    </source>
</evidence>
<dbReference type="GO" id="GO:0008270">
    <property type="term" value="F:zinc ion binding"/>
    <property type="evidence" value="ECO:0007669"/>
    <property type="project" value="UniProtKB-KW"/>
</dbReference>
<feature type="compositionally biased region" description="Basic and acidic residues" evidence="6">
    <location>
        <begin position="12"/>
        <end position="26"/>
    </location>
</feature>
<keyword evidence="10" id="KW-1185">Reference proteome</keyword>
<dbReference type="PROSITE" id="PS50089">
    <property type="entry name" value="ZF_RING_2"/>
    <property type="match status" value="1"/>
</dbReference>
<dbReference type="InterPro" id="IPR051438">
    <property type="entry name" value="RNF_E3_ubiq-protein_ligase"/>
</dbReference>